<name>A0A6J5QYH7_9CAUD</name>
<organism evidence="1">
    <name type="scientific">uncultured Caudovirales phage</name>
    <dbReference type="NCBI Taxonomy" id="2100421"/>
    <lineage>
        <taxon>Viruses</taxon>
        <taxon>Duplodnaviria</taxon>
        <taxon>Heunggongvirae</taxon>
        <taxon>Uroviricota</taxon>
        <taxon>Caudoviricetes</taxon>
        <taxon>Peduoviridae</taxon>
        <taxon>Maltschvirus</taxon>
        <taxon>Maltschvirus maltsch</taxon>
    </lineage>
</organism>
<proteinExistence type="predicted"/>
<protein>
    <submittedName>
        <fullName evidence="1">Uncharacterized protein</fullName>
    </submittedName>
</protein>
<dbReference type="EMBL" id="LR797111">
    <property type="protein sequence ID" value="CAB4187617.1"/>
    <property type="molecule type" value="Genomic_DNA"/>
</dbReference>
<sequence>MFGILRDLTKAVVGVVIETPIAVAADMLTLCGSITDKNEPYTATALKDVMKNIEHATKPD</sequence>
<reference evidence="1" key="1">
    <citation type="submission" date="2020-05" db="EMBL/GenBank/DDBJ databases">
        <authorList>
            <person name="Chiriac C."/>
            <person name="Salcher M."/>
            <person name="Ghai R."/>
            <person name="Kavagutti S V."/>
        </authorList>
    </citation>
    <scope>NUCLEOTIDE SEQUENCE</scope>
</reference>
<evidence type="ECO:0000313" key="1">
    <source>
        <dbReference type="EMBL" id="CAB4187617.1"/>
    </source>
</evidence>
<accession>A0A6J5QYH7</accession>
<gene>
    <name evidence="1" type="ORF">UFOVP1155_44</name>
</gene>